<accession>Q22DC4</accession>
<evidence type="ECO:0000313" key="2">
    <source>
        <dbReference type="Proteomes" id="UP000009168"/>
    </source>
</evidence>
<evidence type="ECO:0000313" key="1">
    <source>
        <dbReference type="EMBL" id="EAR83278.4"/>
    </source>
</evidence>
<gene>
    <name evidence="1" type="ORF">TTHERM_00992780</name>
</gene>
<dbReference type="KEGG" id="tet:TTHERM_00992780"/>
<reference evidence="2" key="1">
    <citation type="journal article" date="2006" name="PLoS Biol.">
        <title>Macronuclear genome sequence of the ciliate Tetrahymena thermophila, a model eukaryote.</title>
        <authorList>
            <person name="Eisen J.A."/>
            <person name="Coyne R.S."/>
            <person name="Wu M."/>
            <person name="Wu D."/>
            <person name="Thiagarajan M."/>
            <person name="Wortman J.R."/>
            <person name="Badger J.H."/>
            <person name="Ren Q."/>
            <person name="Amedeo P."/>
            <person name="Jones K.M."/>
            <person name="Tallon L.J."/>
            <person name="Delcher A.L."/>
            <person name="Salzberg S.L."/>
            <person name="Silva J.C."/>
            <person name="Haas B.J."/>
            <person name="Majoros W.H."/>
            <person name="Farzad M."/>
            <person name="Carlton J.M."/>
            <person name="Smith R.K. Jr."/>
            <person name="Garg J."/>
            <person name="Pearlman R.E."/>
            <person name="Karrer K.M."/>
            <person name="Sun L."/>
            <person name="Manning G."/>
            <person name="Elde N.C."/>
            <person name="Turkewitz A.P."/>
            <person name="Asai D.J."/>
            <person name="Wilkes D.E."/>
            <person name="Wang Y."/>
            <person name="Cai H."/>
            <person name="Collins K."/>
            <person name="Stewart B.A."/>
            <person name="Lee S.R."/>
            <person name="Wilamowska K."/>
            <person name="Weinberg Z."/>
            <person name="Ruzzo W.L."/>
            <person name="Wloga D."/>
            <person name="Gaertig J."/>
            <person name="Frankel J."/>
            <person name="Tsao C.-C."/>
            <person name="Gorovsky M.A."/>
            <person name="Keeling P.J."/>
            <person name="Waller R.F."/>
            <person name="Patron N.J."/>
            <person name="Cherry J.M."/>
            <person name="Stover N.A."/>
            <person name="Krieger C.J."/>
            <person name="del Toro C."/>
            <person name="Ryder H.F."/>
            <person name="Williamson S.C."/>
            <person name="Barbeau R.A."/>
            <person name="Hamilton E.P."/>
            <person name="Orias E."/>
        </authorList>
    </citation>
    <scope>NUCLEOTIDE SEQUENCE [LARGE SCALE GENOMIC DNA]</scope>
    <source>
        <strain evidence="2">SB210</strain>
    </source>
</reference>
<sequence length="278" mass="32414">MQSTLCIAWAVCLQKRTSLAQQKRYKANNYQNKQKITKPKERGKLNFFISFLFPVYPTYTQQNQTKMVKKALSQKNMVQTCSRITRSQSQIFNLEEASRQSNKKISSQNYLEDYEESLSQALSENFENFDQTSIQASNGGYSDQDDYLFSDNESTASFRYCNKSISKSSKSSKQAKSGKLRSSRSLRTATEFLEDKEESNEVSTYDYNILRFQNLKRKKTFRIYCFNEQDLKIPQKFQESIVQNESDDDKESDNEQVNNAINHVHKSLLEAIEEENAY</sequence>
<dbReference type="eggNOG" id="ENOG502T1FS">
    <property type="taxonomic scope" value="Eukaryota"/>
</dbReference>
<dbReference type="InParanoid" id="Q22DC4"/>
<keyword evidence="2" id="KW-1185">Reference proteome</keyword>
<dbReference type="RefSeq" id="XP_001030941.4">
    <property type="nucleotide sequence ID" value="XM_001030941.4"/>
</dbReference>
<dbReference type="Proteomes" id="UP000009168">
    <property type="component" value="Unassembled WGS sequence"/>
</dbReference>
<dbReference type="GeneID" id="7833098"/>
<dbReference type="AlphaFoldDB" id="Q22DC4"/>
<dbReference type="EMBL" id="GG662439">
    <property type="protein sequence ID" value="EAR83278.4"/>
    <property type="molecule type" value="Genomic_DNA"/>
</dbReference>
<protein>
    <submittedName>
        <fullName evidence="1">Uncharacterized protein</fullName>
    </submittedName>
</protein>
<organism evidence="1 2">
    <name type="scientific">Tetrahymena thermophila (strain SB210)</name>
    <dbReference type="NCBI Taxonomy" id="312017"/>
    <lineage>
        <taxon>Eukaryota</taxon>
        <taxon>Sar</taxon>
        <taxon>Alveolata</taxon>
        <taxon>Ciliophora</taxon>
        <taxon>Intramacronucleata</taxon>
        <taxon>Oligohymenophorea</taxon>
        <taxon>Hymenostomatida</taxon>
        <taxon>Tetrahymenina</taxon>
        <taxon>Tetrahymenidae</taxon>
        <taxon>Tetrahymena</taxon>
    </lineage>
</organism>
<dbReference type="HOGENOM" id="CLU_1301899_0_0_1"/>
<name>Q22DC4_TETTS</name>
<proteinExistence type="predicted"/>